<comment type="subcellular location">
    <subcellularLocation>
        <location evidence="1">Secreted</location>
    </subcellularLocation>
</comment>
<evidence type="ECO:0008006" key="7">
    <source>
        <dbReference type="Google" id="ProtNLM"/>
    </source>
</evidence>
<dbReference type="InterPro" id="IPR010255">
    <property type="entry name" value="Haem_peroxidase_sf"/>
</dbReference>
<reference evidence="6" key="1">
    <citation type="submission" date="2022-10" db="EMBL/GenBank/DDBJ databases">
        <title>Genome assembly of Pristionchus species.</title>
        <authorList>
            <person name="Yoshida K."/>
            <person name="Sommer R.J."/>
        </authorList>
    </citation>
    <scope>NUCLEOTIDE SEQUENCE [LARGE SCALE GENOMIC DNA]</scope>
    <source>
        <strain evidence="6">RS5460</strain>
    </source>
</reference>
<gene>
    <name evidence="5" type="ORF">PMAYCL1PPCAC_19141</name>
</gene>
<dbReference type="Gene3D" id="1.10.640.10">
    <property type="entry name" value="Haem peroxidase domain superfamily, animal type"/>
    <property type="match status" value="1"/>
</dbReference>
<evidence type="ECO:0000313" key="5">
    <source>
        <dbReference type="EMBL" id="GMR48946.1"/>
    </source>
</evidence>
<keyword evidence="2" id="KW-0964">Secreted</keyword>
<organism evidence="5 6">
    <name type="scientific">Pristionchus mayeri</name>
    <dbReference type="NCBI Taxonomy" id="1317129"/>
    <lineage>
        <taxon>Eukaryota</taxon>
        <taxon>Metazoa</taxon>
        <taxon>Ecdysozoa</taxon>
        <taxon>Nematoda</taxon>
        <taxon>Chromadorea</taxon>
        <taxon>Rhabditida</taxon>
        <taxon>Rhabditina</taxon>
        <taxon>Diplogasteromorpha</taxon>
        <taxon>Diplogasteroidea</taxon>
        <taxon>Neodiplogasteridae</taxon>
        <taxon>Pristionchus</taxon>
    </lineage>
</organism>
<dbReference type="EMBL" id="BTRK01000004">
    <property type="protein sequence ID" value="GMR48946.1"/>
    <property type="molecule type" value="Genomic_DNA"/>
</dbReference>
<dbReference type="AlphaFoldDB" id="A0AAN5I2U7"/>
<dbReference type="SUPFAM" id="SSF48113">
    <property type="entry name" value="Heme-dependent peroxidases"/>
    <property type="match status" value="1"/>
</dbReference>
<dbReference type="PANTHER" id="PTHR11475">
    <property type="entry name" value="OXIDASE/PEROXIDASE"/>
    <property type="match status" value="1"/>
</dbReference>
<protein>
    <recommendedName>
        <fullName evidence="7">Peroxidase</fullName>
    </recommendedName>
</protein>
<accession>A0AAN5I2U7</accession>
<dbReference type="PROSITE" id="PS50292">
    <property type="entry name" value="PEROXIDASE_3"/>
    <property type="match status" value="1"/>
</dbReference>
<dbReference type="GO" id="GO:0006979">
    <property type="term" value="P:response to oxidative stress"/>
    <property type="evidence" value="ECO:0007669"/>
    <property type="project" value="InterPro"/>
</dbReference>
<dbReference type="InterPro" id="IPR019791">
    <property type="entry name" value="Haem_peroxidase_animal"/>
</dbReference>
<keyword evidence="3" id="KW-0560">Oxidoreductase</keyword>
<dbReference type="GO" id="GO:0004601">
    <property type="term" value="F:peroxidase activity"/>
    <property type="evidence" value="ECO:0007669"/>
    <property type="project" value="UniProtKB-KW"/>
</dbReference>
<proteinExistence type="predicted"/>
<evidence type="ECO:0000256" key="1">
    <source>
        <dbReference type="ARBA" id="ARBA00004613"/>
    </source>
</evidence>
<evidence type="ECO:0000256" key="2">
    <source>
        <dbReference type="ARBA" id="ARBA00022525"/>
    </source>
</evidence>
<evidence type="ECO:0000313" key="6">
    <source>
        <dbReference type="Proteomes" id="UP001328107"/>
    </source>
</evidence>
<dbReference type="GO" id="GO:0020037">
    <property type="term" value="F:heme binding"/>
    <property type="evidence" value="ECO:0007669"/>
    <property type="project" value="InterPro"/>
</dbReference>
<keyword evidence="6" id="KW-1185">Reference proteome</keyword>
<keyword evidence="3" id="KW-0575">Peroxidase</keyword>
<evidence type="ECO:0000256" key="4">
    <source>
        <dbReference type="ARBA" id="ARBA00023180"/>
    </source>
</evidence>
<sequence>GSGVDLAAVNVQRGREKGIHPYNEVRARIPGLSRVLSFDALRRDMSLENVELLKKAYNSVDDIDLYVGIMLEKPIERENALLGPTGSHLIADQFAAFKMGDRFFYENSASPGALTQDEFNAIRNFSLAQLICENTDGMELIQSDAFQHNNNRVRCSRFKPFPMAEILF</sequence>
<dbReference type="PANTHER" id="PTHR11475:SF4">
    <property type="entry name" value="CHORION PEROXIDASE"/>
    <property type="match status" value="1"/>
</dbReference>
<evidence type="ECO:0000256" key="3">
    <source>
        <dbReference type="ARBA" id="ARBA00022559"/>
    </source>
</evidence>
<comment type="caution">
    <text evidence="5">The sequence shown here is derived from an EMBL/GenBank/DDBJ whole genome shotgun (WGS) entry which is preliminary data.</text>
</comment>
<dbReference type="InterPro" id="IPR037120">
    <property type="entry name" value="Haem_peroxidase_sf_animal"/>
</dbReference>
<feature type="non-terminal residue" evidence="5">
    <location>
        <position position="1"/>
    </location>
</feature>
<keyword evidence="4" id="KW-0325">Glycoprotein</keyword>
<dbReference type="Proteomes" id="UP001328107">
    <property type="component" value="Unassembled WGS sequence"/>
</dbReference>
<dbReference type="GO" id="GO:0005576">
    <property type="term" value="C:extracellular region"/>
    <property type="evidence" value="ECO:0007669"/>
    <property type="project" value="UniProtKB-SubCell"/>
</dbReference>
<name>A0AAN5I2U7_9BILA</name>
<dbReference type="Pfam" id="PF03098">
    <property type="entry name" value="An_peroxidase"/>
    <property type="match status" value="1"/>
</dbReference>